<evidence type="ECO:0000256" key="8">
    <source>
        <dbReference type="SAM" id="MobiDB-lite"/>
    </source>
</evidence>
<evidence type="ECO:0000313" key="9">
    <source>
        <dbReference type="EMBL" id="GGJ85514.1"/>
    </source>
</evidence>
<feature type="binding site" evidence="7">
    <location>
        <position position="90"/>
    </location>
    <ligand>
        <name>S-adenosyl-L-methionine</name>
        <dbReference type="ChEBI" id="CHEBI:59789"/>
    </ligand>
</feature>
<evidence type="ECO:0000256" key="2">
    <source>
        <dbReference type="ARBA" id="ARBA00022490"/>
    </source>
</evidence>
<dbReference type="InterPro" id="IPR023397">
    <property type="entry name" value="SAM-dep_MeTrfase_MraW_recog"/>
</dbReference>
<evidence type="ECO:0000256" key="5">
    <source>
        <dbReference type="ARBA" id="ARBA00022679"/>
    </source>
</evidence>
<dbReference type="EMBL" id="BMQB01000002">
    <property type="protein sequence ID" value="GGJ85514.1"/>
    <property type="molecule type" value="Genomic_DNA"/>
</dbReference>
<evidence type="ECO:0000256" key="1">
    <source>
        <dbReference type="ARBA" id="ARBA00010396"/>
    </source>
</evidence>
<dbReference type="InterPro" id="IPR002903">
    <property type="entry name" value="RsmH"/>
</dbReference>
<dbReference type="GO" id="GO:0071424">
    <property type="term" value="F:rRNA (cytosine-N4-)-methyltransferase activity"/>
    <property type="evidence" value="ECO:0007669"/>
    <property type="project" value="UniProtKB-UniRule"/>
</dbReference>
<accession>A0A8J3F9C4</accession>
<keyword evidence="4 7" id="KW-0489">Methyltransferase</keyword>
<feature type="compositionally biased region" description="Low complexity" evidence="8">
    <location>
        <begin position="323"/>
        <end position="337"/>
    </location>
</feature>
<reference evidence="9" key="2">
    <citation type="submission" date="2020-09" db="EMBL/GenBank/DDBJ databases">
        <authorList>
            <person name="Sun Q."/>
            <person name="Ohkuma M."/>
        </authorList>
    </citation>
    <scope>NUCLEOTIDE SEQUENCE</scope>
    <source>
        <strain evidence="9">JCM 3090</strain>
    </source>
</reference>
<keyword evidence="3 7" id="KW-0698">rRNA processing</keyword>
<feature type="compositionally biased region" description="Low complexity" evidence="8">
    <location>
        <begin position="359"/>
        <end position="368"/>
    </location>
</feature>
<feature type="region of interest" description="Disordered" evidence="8">
    <location>
        <begin position="323"/>
        <end position="377"/>
    </location>
</feature>
<dbReference type="Gene3D" id="3.40.50.150">
    <property type="entry name" value="Vaccinia Virus protein VP39"/>
    <property type="match status" value="1"/>
</dbReference>
<feature type="binding site" evidence="7">
    <location>
        <position position="63"/>
    </location>
    <ligand>
        <name>S-adenosyl-L-methionine</name>
        <dbReference type="ChEBI" id="CHEBI:59789"/>
    </ligand>
</feature>
<evidence type="ECO:0000313" key="10">
    <source>
        <dbReference type="Proteomes" id="UP000649739"/>
    </source>
</evidence>
<dbReference type="AlphaFoldDB" id="A0A8J3F9C4"/>
<dbReference type="HAMAP" id="MF_01007">
    <property type="entry name" value="16SrRNA_methyltr_H"/>
    <property type="match status" value="1"/>
</dbReference>
<gene>
    <name evidence="9" type="primary">mraW</name>
    <name evidence="7" type="synonym">rsmH</name>
    <name evidence="9" type="ORF">GCM10010123_14000</name>
</gene>
<organism evidence="9 10">
    <name type="scientific">Pilimelia anulata</name>
    <dbReference type="NCBI Taxonomy" id="53371"/>
    <lineage>
        <taxon>Bacteria</taxon>
        <taxon>Bacillati</taxon>
        <taxon>Actinomycetota</taxon>
        <taxon>Actinomycetes</taxon>
        <taxon>Micromonosporales</taxon>
        <taxon>Micromonosporaceae</taxon>
        <taxon>Pilimelia</taxon>
    </lineage>
</organism>
<comment type="subcellular location">
    <subcellularLocation>
        <location evidence="7">Cytoplasm</location>
    </subcellularLocation>
</comment>
<protein>
    <recommendedName>
        <fullName evidence="7">Ribosomal RNA small subunit methyltransferase H</fullName>
        <ecNumber evidence="7">2.1.1.199</ecNumber>
    </recommendedName>
    <alternativeName>
        <fullName evidence="7">16S rRNA m(4)C1402 methyltransferase</fullName>
    </alternativeName>
    <alternativeName>
        <fullName evidence="7">rRNA (cytosine-N(4)-)-methyltransferase RsmH</fullName>
    </alternativeName>
</protein>
<proteinExistence type="inferred from homology"/>
<keyword evidence="5 7" id="KW-0808">Transferase</keyword>
<dbReference type="Gene3D" id="1.10.150.170">
    <property type="entry name" value="Putative methyltransferase TM0872, insert domain"/>
    <property type="match status" value="1"/>
</dbReference>
<evidence type="ECO:0000256" key="6">
    <source>
        <dbReference type="ARBA" id="ARBA00022691"/>
    </source>
</evidence>
<comment type="function">
    <text evidence="7">Specifically methylates the N4 position of cytidine in position 1402 (C1402) of 16S rRNA.</text>
</comment>
<keyword evidence="2 7" id="KW-0963">Cytoplasm</keyword>
<dbReference type="PANTHER" id="PTHR11265">
    <property type="entry name" value="S-ADENOSYL-METHYLTRANSFERASE MRAW"/>
    <property type="match status" value="1"/>
</dbReference>
<feature type="binding site" evidence="7">
    <location>
        <position position="118"/>
    </location>
    <ligand>
        <name>S-adenosyl-L-methionine</name>
        <dbReference type="ChEBI" id="CHEBI:59789"/>
    </ligand>
</feature>
<keyword evidence="10" id="KW-1185">Reference proteome</keyword>
<evidence type="ECO:0000256" key="3">
    <source>
        <dbReference type="ARBA" id="ARBA00022552"/>
    </source>
</evidence>
<dbReference type="SUPFAM" id="SSF53335">
    <property type="entry name" value="S-adenosyl-L-methionine-dependent methyltransferases"/>
    <property type="match status" value="1"/>
</dbReference>
<dbReference type="GO" id="GO:0005737">
    <property type="term" value="C:cytoplasm"/>
    <property type="evidence" value="ECO:0007669"/>
    <property type="project" value="UniProtKB-SubCell"/>
</dbReference>
<comment type="caution">
    <text evidence="9">The sequence shown here is derived from an EMBL/GenBank/DDBJ whole genome shotgun (WGS) entry which is preliminary data.</text>
</comment>
<dbReference type="FunFam" id="1.10.150.170:FF:000001">
    <property type="entry name" value="Ribosomal RNA small subunit methyltransferase H"/>
    <property type="match status" value="1"/>
</dbReference>
<comment type="similarity">
    <text evidence="1 7">Belongs to the methyltransferase superfamily. RsmH family.</text>
</comment>
<dbReference type="SUPFAM" id="SSF81799">
    <property type="entry name" value="Putative methyltransferase TM0872, insert domain"/>
    <property type="match status" value="1"/>
</dbReference>
<sequence>MGELRGTHVPVLLERCLALLTPALRAARAAGRTPVHVDATLGLGGHAEAVLEADPDAVVIGLDRDTEALAHSRARLAPYGDRVRFAHTVYDGLPDVLADLGFDHLDSVLFDLGVSSLQLDAPDRGFAYAQDAPLDMRMDQSTGRTAEEVLNEYPESDLIRVLRVYGEEKFAPRIVAAIGRERSRGRLTSSARLAELVRDAIPAATRRTGGHPAKRTFQALRIEVNGELAALEAALPAALDALAVGGRVAVLSYHSLEDRITKQALAPRARSSAPVELPVELPGTGPTFKLLTRGAELPDDEEVAANPRAASVRLRAAERIAADSAAAGTPAAAAAGRGAAGRRPYRRVGSAARERPTAARRASPAGARGTDDEAGEA</sequence>
<evidence type="ECO:0000256" key="7">
    <source>
        <dbReference type="HAMAP-Rule" id="MF_01007"/>
    </source>
</evidence>
<name>A0A8J3F9C4_9ACTN</name>
<dbReference type="RefSeq" id="WP_189169195.1">
    <property type="nucleotide sequence ID" value="NZ_BMQB01000002.1"/>
</dbReference>
<feature type="binding site" evidence="7">
    <location>
        <position position="111"/>
    </location>
    <ligand>
        <name>S-adenosyl-L-methionine</name>
        <dbReference type="ChEBI" id="CHEBI:59789"/>
    </ligand>
</feature>
<comment type="catalytic activity">
    <reaction evidence="7">
        <text>cytidine(1402) in 16S rRNA + S-adenosyl-L-methionine = N(4)-methylcytidine(1402) in 16S rRNA + S-adenosyl-L-homocysteine + H(+)</text>
        <dbReference type="Rhea" id="RHEA:42928"/>
        <dbReference type="Rhea" id="RHEA-COMP:10286"/>
        <dbReference type="Rhea" id="RHEA-COMP:10287"/>
        <dbReference type="ChEBI" id="CHEBI:15378"/>
        <dbReference type="ChEBI" id="CHEBI:57856"/>
        <dbReference type="ChEBI" id="CHEBI:59789"/>
        <dbReference type="ChEBI" id="CHEBI:74506"/>
        <dbReference type="ChEBI" id="CHEBI:82748"/>
        <dbReference type="EC" id="2.1.1.199"/>
    </reaction>
</comment>
<keyword evidence="6 7" id="KW-0949">S-adenosyl-L-methionine</keyword>
<feature type="binding site" evidence="7">
    <location>
        <begin position="44"/>
        <end position="46"/>
    </location>
    <ligand>
        <name>S-adenosyl-L-methionine</name>
        <dbReference type="ChEBI" id="CHEBI:59789"/>
    </ligand>
</feature>
<reference evidence="9" key="1">
    <citation type="journal article" date="2014" name="Int. J. Syst. Evol. Microbiol.">
        <title>Complete genome sequence of Corynebacterium casei LMG S-19264T (=DSM 44701T), isolated from a smear-ripened cheese.</title>
        <authorList>
            <consortium name="US DOE Joint Genome Institute (JGI-PGF)"/>
            <person name="Walter F."/>
            <person name="Albersmeier A."/>
            <person name="Kalinowski J."/>
            <person name="Ruckert C."/>
        </authorList>
    </citation>
    <scope>NUCLEOTIDE SEQUENCE</scope>
    <source>
        <strain evidence="9">JCM 3090</strain>
    </source>
</reference>
<dbReference type="Proteomes" id="UP000649739">
    <property type="component" value="Unassembled WGS sequence"/>
</dbReference>
<dbReference type="InterPro" id="IPR029063">
    <property type="entry name" value="SAM-dependent_MTases_sf"/>
</dbReference>
<evidence type="ECO:0000256" key="4">
    <source>
        <dbReference type="ARBA" id="ARBA00022603"/>
    </source>
</evidence>
<dbReference type="GO" id="GO:0070475">
    <property type="term" value="P:rRNA base methylation"/>
    <property type="evidence" value="ECO:0007669"/>
    <property type="project" value="UniProtKB-UniRule"/>
</dbReference>
<dbReference type="PANTHER" id="PTHR11265:SF0">
    <property type="entry name" value="12S RRNA N4-METHYLCYTIDINE METHYLTRANSFERASE"/>
    <property type="match status" value="1"/>
</dbReference>
<dbReference type="NCBIfam" id="TIGR00006">
    <property type="entry name" value="16S rRNA (cytosine(1402)-N(4))-methyltransferase RsmH"/>
    <property type="match status" value="1"/>
</dbReference>
<dbReference type="EC" id="2.1.1.199" evidence="7"/>
<dbReference type="Pfam" id="PF01795">
    <property type="entry name" value="Methyltransf_5"/>
    <property type="match status" value="1"/>
</dbReference>